<keyword evidence="1" id="KW-0732">Signal</keyword>
<dbReference type="AlphaFoldDB" id="A0A919ABD6"/>
<evidence type="ECO:0000313" key="2">
    <source>
        <dbReference type="EMBL" id="GHE96919.1"/>
    </source>
</evidence>
<evidence type="ECO:0000256" key="1">
    <source>
        <dbReference type="SAM" id="SignalP"/>
    </source>
</evidence>
<dbReference type="RefSeq" id="WP_189905433.1">
    <property type="nucleotide sequence ID" value="NZ_BNBC01000035.1"/>
</dbReference>
<protein>
    <submittedName>
        <fullName evidence="2">Lipoprotein</fullName>
    </submittedName>
</protein>
<keyword evidence="2" id="KW-0449">Lipoprotein</keyword>
<gene>
    <name evidence="2" type="ORF">GCM10014715_61510</name>
</gene>
<reference evidence="2" key="2">
    <citation type="submission" date="2020-09" db="EMBL/GenBank/DDBJ databases">
        <authorList>
            <person name="Sun Q."/>
            <person name="Ohkuma M."/>
        </authorList>
    </citation>
    <scope>NUCLEOTIDE SEQUENCE</scope>
    <source>
        <strain evidence="2">JCM 3302</strain>
    </source>
</reference>
<name>A0A919ABD6_9ACTN</name>
<proteinExistence type="predicted"/>
<dbReference type="EMBL" id="BNBC01000035">
    <property type="protein sequence ID" value="GHE96919.1"/>
    <property type="molecule type" value="Genomic_DNA"/>
</dbReference>
<accession>A0A919ABD6</accession>
<sequence>MKLKHTAVWAGFTAATLLAASACSAETTKKAAEAADDAQGLIKAALTRATDRTQNLGSADVRMTTDLGNGAGPVTMDGTYSWGHGFAFDVDMDTKAANMGQLHAAPKTRTIFVDGAYYYDVDPQPSGPLKGKEWMKIDASAILGEKGAQALDGSTGAGSPVASMRGLKYANNVDDLGKETVDGQRTHHYKAVIDRAHMGKFKEVYGNQDNPFGAMTGGADSITMEVWVNDKDLPVRLTEELGKVTVTMDFEKFGATAAVKAPPAAQTGDLTDVVKAQKQQQG</sequence>
<feature type="signal peptide" evidence="1">
    <location>
        <begin position="1"/>
        <end position="25"/>
    </location>
</feature>
<dbReference type="PROSITE" id="PS51257">
    <property type="entry name" value="PROKAR_LIPOPROTEIN"/>
    <property type="match status" value="1"/>
</dbReference>
<dbReference type="SUPFAM" id="SSF89392">
    <property type="entry name" value="Prokaryotic lipoproteins and lipoprotein localization factors"/>
    <property type="match status" value="1"/>
</dbReference>
<dbReference type="Proteomes" id="UP000641386">
    <property type="component" value="Unassembled WGS sequence"/>
</dbReference>
<comment type="caution">
    <text evidence="2">The sequence shown here is derived from an EMBL/GenBank/DDBJ whole genome shotgun (WGS) entry which is preliminary data.</text>
</comment>
<evidence type="ECO:0000313" key="3">
    <source>
        <dbReference type="Proteomes" id="UP000641386"/>
    </source>
</evidence>
<dbReference type="InterPro" id="IPR029046">
    <property type="entry name" value="LolA/LolB/LppX"/>
</dbReference>
<feature type="chain" id="PRO_5039117530" evidence="1">
    <location>
        <begin position="26"/>
        <end position="282"/>
    </location>
</feature>
<organism evidence="2 3">
    <name type="scientific">Streptomyces spiralis</name>
    <dbReference type="NCBI Taxonomy" id="66376"/>
    <lineage>
        <taxon>Bacteria</taxon>
        <taxon>Bacillati</taxon>
        <taxon>Actinomycetota</taxon>
        <taxon>Actinomycetes</taxon>
        <taxon>Kitasatosporales</taxon>
        <taxon>Streptomycetaceae</taxon>
        <taxon>Streptomyces</taxon>
    </lineage>
</organism>
<keyword evidence="3" id="KW-1185">Reference proteome</keyword>
<reference evidence="2" key="1">
    <citation type="journal article" date="2014" name="Int. J. Syst. Evol. Microbiol.">
        <title>Complete genome sequence of Corynebacterium casei LMG S-19264T (=DSM 44701T), isolated from a smear-ripened cheese.</title>
        <authorList>
            <consortium name="US DOE Joint Genome Institute (JGI-PGF)"/>
            <person name="Walter F."/>
            <person name="Albersmeier A."/>
            <person name="Kalinowski J."/>
            <person name="Ruckert C."/>
        </authorList>
    </citation>
    <scope>NUCLEOTIDE SEQUENCE</scope>
    <source>
        <strain evidence="2">JCM 3302</strain>
    </source>
</reference>
<dbReference type="Gene3D" id="2.50.20.20">
    <property type="match status" value="1"/>
</dbReference>